<dbReference type="AlphaFoldDB" id="A0A1X3DIN0"/>
<dbReference type="EMBL" id="MTAB01000015">
    <property type="protein sequence ID" value="OSI20399.1"/>
    <property type="molecule type" value="Genomic_DNA"/>
</dbReference>
<reference evidence="2" key="1">
    <citation type="submission" date="2017-01" db="EMBL/GenBank/DDBJ databases">
        <authorList>
            <person name="Mah S.A."/>
            <person name="Swanson W.J."/>
            <person name="Moy G.W."/>
            <person name="Vacquier V.D."/>
        </authorList>
    </citation>
    <scope>NUCLEOTIDE SEQUENCE [LARGE SCALE GENOMIC DNA]</scope>
    <source>
        <strain evidence="2">124861</strain>
    </source>
</reference>
<evidence type="ECO:0000313" key="1">
    <source>
        <dbReference type="EMBL" id="OSI20399.1"/>
    </source>
</evidence>
<evidence type="ECO:0000313" key="2">
    <source>
        <dbReference type="Proteomes" id="UP000193303"/>
    </source>
</evidence>
<dbReference type="Proteomes" id="UP000193303">
    <property type="component" value="Unassembled WGS sequence"/>
</dbReference>
<comment type="caution">
    <text evidence="1">The sequence shown here is derived from an EMBL/GenBank/DDBJ whole genome shotgun (WGS) entry which is preliminary data.</text>
</comment>
<protein>
    <submittedName>
        <fullName evidence="1">Uncharacterized protein</fullName>
    </submittedName>
</protein>
<organism evidence="1 2">
    <name type="scientific">Neisseria dumasiana</name>
    <dbReference type="NCBI Taxonomy" id="1931275"/>
    <lineage>
        <taxon>Bacteria</taxon>
        <taxon>Pseudomonadati</taxon>
        <taxon>Pseudomonadota</taxon>
        <taxon>Betaproteobacteria</taxon>
        <taxon>Neisseriales</taxon>
        <taxon>Neisseriaceae</taxon>
        <taxon>Neisseria</taxon>
    </lineage>
</organism>
<proteinExistence type="predicted"/>
<gene>
    <name evidence="1" type="ORF">BV912_07460</name>
</gene>
<accession>A0A1X3DIN0</accession>
<name>A0A1X3DIN0_9NEIS</name>
<dbReference type="RefSeq" id="WP_085359556.1">
    <property type="nucleotide sequence ID" value="NZ_MTAB01000015.1"/>
</dbReference>
<sequence>MDNQQTHQLNDIYDELMGSRKAFEGVQALLAGSNSSKVDTEMLSQLIGTCNNRLKGVEARFSGIIRS</sequence>